<accession>A0ABR7Z9Q2</accession>
<dbReference type="EMBL" id="JAAOCA010000061">
    <property type="protein sequence ID" value="MBD1602281.1"/>
    <property type="molecule type" value="Genomic_DNA"/>
</dbReference>
<evidence type="ECO:0000313" key="2">
    <source>
        <dbReference type="Proteomes" id="UP000805841"/>
    </source>
</evidence>
<gene>
    <name evidence="1" type="ORF">HAQ05_26740</name>
</gene>
<protein>
    <submittedName>
        <fullName evidence="1">Uncharacterized protein</fullName>
    </submittedName>
</protein>
<dbReference type="Proteomes" id="UP000805841">
    <property type="component" value="Unassembled WGS sequence"/>
</dbReference>
<comment type="caution">
    <text evidence="1">The sequence shown here is derived from an EMBL/GenBank/DDBJ whole genome shotgun (WGS) entry which is preliminary data.</text>
</comment>
<organism evidence="1 2">
    <name type="scientific">Pseudomonas typographi</name>
    <dbReference type="NCBI Taxonomy" id="2715964"/>
    <lineage>
        <taxon>Bacteria</taxon>
        <taxon>Pseudomonadati</taxon>
        <taxon>Pseudomonadota</taxon>
        <taxon>Gammaproteobacteria</taxon>
        <taxon>Pseudomonadales</taxon>
        <taxon>Pseudomonadaceae</taxon>
        <taxon>Pseudomonas</taxon>
    </lineage>
</organism>
<keyword evidence="2" id="KW-1185">Reference proteome</keyword>
<proteinExistence type="predicted"/>
<evidence type="ECO:0000313" key="1">
    <source>
        <dbReference type="EMBL" id="MBD1602281.1"/>
    </source>
</evidence>
<reference evidence="1 2" key="1">
    <citation type="journal article" date="2020" name="Insects">
        <title>Bacteria Belonging to Pseudomonas typographi sp. nov. from the Bark Beetle Ips typographus Have Genomic Potential to Aid in the Host Ecology.</title>
        <authorList>
            <person name="Peral-Aranega E."/>
            <person name="Saati-Santamaria Z."/>
            <person name="Kolarik M."/>
            <person name="Rivas R."/>
            <person name="Garcia-Fraile P."/>
        </authorList>
    </citation>
    <scope>NUCLEOTIDE SEQUENCE [LARGE SCALE GENOMIC DNA]</scope>
    <source>
        <strain evidence="1 2">CA3A</strain>
    </source>
</reference>
<name>A0ABR7Z9Q2_9PSED</name>
<sequence>MGANEYGGHGSCFGMTLRDYFAAKALQGFMANKSNPLSFQPEDDAKYAYRIADAMLAARVSP</sequence>